<sequence>MIKENRKILLTLNNVSVHPLDLEFSNIELLYFSPGLTSLIQPLDQGIIKSFKTLYTENLNLKNNHIMESNKDVSYYDLIKTIKLVDSLKLVLESLIGVSKDTIVNRYENSLKNSMLTSDDLQRNAEYGVSEFDFRLLMKRSLLVKSNKKFYF</sequence>
<protein>
    <submittedName>
        <fullName evidence="2">Tigger transposable element-derived protein 1</fullName>
    </submittedName>
</protein>
<evidence type="ECO:0000313" key="2">
    <source>
        <dbReference type="EMBL" id="KAF9762420.1"/>
    </source>
</evidence>
<dbReference type="OrthoDB" id="162969at2759"/>
<evidence type="ECO:0000313" key="3">
    <source>
        <dbReference type="Proteomes" id="UP000740883"/>
    </source>
</evidence>
<gene>
    <name evidence="2" type="primary">TIGD1_1</name>
    <name evidence="2" type="ORF">NGRA_2027</name>
</gene>
<comment type="caution">
    <text evidence="2">The sequence shown here is derived from an EMBL/GenBank/DDBJ whole genome shotgun (WGS) entry which is preliminary data.</text>
</comment>
<dbReference type="InterPro" id="IPR004875">
    <property type="entry name" value="DDE_SF_endonuclease_dom"/>
</dbReference>
<reference evidence="2 3" key="1">
    <citation type="journal article" date="2020" name="Genome Biol. Evol.">
        <title>Comparative genomics of strictly vertically transmitted, feminizing microsporidia endosymbionts of amphipod crustaceans.</title>
        <authorList>
            <person name="Cormier A."/>
            <person name="Chebbi M.A."/>
            <person name="Giraud I."/>
            <person name="Wattier R."/>
            <person name="Teixeira M."/>
            <person name="Gilbert C."/>
            <person name="Rigaud T."/>
            <person name="Cordaux R."/>
        </authorList>
    </citation>
    <scope>NUCLEOTIDE SEQUENCE [LARGE SCALE GENOMIC DNA]</scope>
    <source>
        <strain evidence="2 3">Ou3-Ou53</strain>
    </source>
</reference>
<dbReference type="EMBL" id="SBJO01000174">
    <property type="protein sequence ID" value="KAF9762420.1"/>
    <property type="molecule type" value="Genomic_DNA"/>
</dbReference>
<dbReference type="GO" id="GO:0003676">
    <property type="term" value="F:nucleic acid binding"/>
    <property type="evidence" value="ECO:0007669"/>
    <property type="project" value="InterPro"/>
</dbReference>
<evidence type="ECO:0000259" key="1">
    <source>
        <dbReference type="Pfam" id="PF03184"/>
    </source>
</evidence>
<keyword evidence="3" id="KW-1185">Reference proteome</keyword>
<dbReference type="Proteomes" id="UP000740883">
    <property type="component" value="Unassembled WGS sequence"/>
</dbReference>
<proteinExistence type="predicted"/>
<name>A0A9P6GXS4_9MICR</name>
<dbReference type="AlphaFoldDB" id="A0A9P6GXS4"/>
<organism evidence="2 3">
    <name type="scientific">Nosema granulosis</name>
    <dbReference type="NCBI Taxonomy" id="83296"/>
    <lineage>
        <taxon>Eukaryota</taxon>
        <taxon>Fungi</taxon>
        <taxon>Fungi incertae sedis</taxon>
        <taxon>Microsporidia</taxon>
        <taxon>Nosematidae</taxon>
        <taxon>Nosema</taxon>
    </lineage>
</organism>
<accession>A0A9P6GXS4</accession>
<dbReference type="Pfam" id="PF03184">
    <property type="entry name" value="DDE_1"/>
    <property type="match status" value="1"/>
</dbReference>
<feature type="domain" description="DDE-1" evidence="1">
    <location>
        <begin position="3"/>
        <end position="105"/>
    </location>
</feature>